<dbReference type="PANTHER" id="PTHR44743">
    <property type="entry name" value="PUTATIVE, EXPRESSED-RELATED"/>
    <property type="match status" value="1"/>
</dbReference>
<proteinExistence type="predicted"/>
<organism evidence="3 4">
    <name type="scientific">Acidicapsa dinghuensis</name>
    <dbReference type="NCBI Taxonomy" id="2218256"/>
    <lineage>
        <taxon>Bacteria</taxon>
        <taxon>Pseudomonadati</taxon>
        <taxon>Acidobacteriota</taxon>
        <taxon>Terriglobia</taxon>
        <taxon>Terriglobales</taxon>
        <taxon>Acidobacteriaceae</taxon>
        <taxon>Acidicapsa</taxon>
    </lineage>
</organism>
<evidence type="ECO:0000313" key="4">
    <source>
        <dbReference type="Proteomes" id="UP001596091"/>
    </source>
</evidence>
<dbReference type="CDD" id="cd06257">
    <property type="entry name" value="DnaJ"/>
    <property type="match status" value="1"/>
</dbReference>
<dbReference type="Pfam" id="PF00226">
    <property type="entry name" value="DnaJ"/>
    <property type="match status" value="1"/>
</dbReference>
<comment type="caution">
    <text evidence="3">The sequence shown here is derived from an EMBL/GenBank/DDBJ whole genome shotgun (WGS) entry which is preliminary data.</text>
</comment>
<gene>
    <name evidence="3" type="ORF">ACFPT7_01835</name>
</gene>
<keyword evidence="4" id="KW-1185">Reference proteome</keyword>
<dbReference type="PANTHER" id="PTHR44743:SF11">
    <property type="entry name" value="PUTATIVE, EXPRESSED-RELATED"/>
    <property type="match status" value="1"/>
</dbReference>
<sequence>MSCSCVQCRIHGATLGLKKFPASRRAIHQAYRRAAMAWHPDRFASEPGKMHEAEEHFKQAQSAYRELAEHNPETQDEPEIDDATADVESVEEQATEAAPNPSIQWNSIAPSVLFANISNCFVPPDLPPSADAVVSQHLSFFDYPNAIFDLAYDGSFRRFFLLASHGAIFKDSLGKVALLRYEDFGQVELLNRESDTKRGFWDKLGERIVSTLAEHFHGVPERFSLDLYRGDGTHFCSLTGLVTDEAKSAIYRYLVRKKQQFQREESGLVNSTPKVVR</sequence>
<dbReference type="RefSeq" id="WP_263334612.1">
    <property type="nucleotide sequence ID" value="NZ_JAGSYH010000002.1"/>
</dbReference>
<evidence type="ECO:0000259" key="2">
    <source>
        <dbReference type="PROSITE" id="PS50076"/>
    </source>
</evidence>
<dbReference type="PROSITE" id="PS50076">
    <property type="entry name" value="DNAJ_2"/>
    <property type="match status" value="1"/>
</dbReference>
<feature type="domain" description="J" evidence="2">
    <location>
        <begin position="10"/>
        <end position="84"/>
    </location>
</feature>
<dbReference type="InterPro" id="IPR036869">
    <property type="entry name" value="J_dom_sf"/>
</dbReference>
<reference evidence="4" key="1">
    <citation type="journal article" date="2019" name="Int. J. Syst. Evol. Microbiol.">
        <title>The Global Catalogue of Microorganisms (GCM) 10K type strain sequencing project: providing services to taxonomists for standard genome sequencing and annotation.</title>
        <authorList>
            <consortium name="The Broad Institute Genomics Platform"/>
            <consortium name="The Broad Institute Genome Sequencing Center for Infectious Disease"/>
            <person name="Wu L."/>
            <person name="Ma J."/>
        </authorList>
    </citation>
    <scope>NUCLEOTIDE SEQUENCE [LARGE SCALE GENOMIC DNA]</scope>
    <source>
        <strain evidence="4">JCM 4087</strain>
    </source>
</reference>
<dbReference type="Gene3D" id="1.10.287.110">
    <property type="entry name" value="DnaJ domain"/>
    <property type="match status" value="1"/>
</dbReference>
<feature type="compositionally biased region" description="Acidic residues" evidence="1">
    <location>
        <begin position="74"/>
        <end position="94"/>
    </location>
</feature>
<name>A0ABW1EDH4_9BACT</name>
<dbReference type="SUPFAM" id="SSF46565">
    <property type="entry name" value="Chaperone J-domain"/>
    <property type="match status" value="1"/>
</dbReference>
<accession>A0ABW1EDH4</accession>
<evidence type="ECO:0000313" key="3">
    <source>
        <dbReference type="EMBL" id="MFC5861028.1"/>
    </source>
</evidence>
<evidence type="ECO:0000256" key="1">
    <source>
        <dbReference type="SAM" id="MobiDB-lite"/>
    </source>
</evidence>
<dbReference type="Proteomes" id="UP001596091">
    <property type="component" value="Unassembled WGS sequence"/>
</dbReference>
<dbReference type="SMART" id="SM00271">
    <property type="entry name" value="DnaJ"/>
    <property type="match status" value="1"/>
</dbReference>
<dbReference type="EMBL" id="JBHSPH010000001">
    <property type="protein sequence ID" value="MFC5861028.1"/>
    <property type="molecule type" value="Genomic_DNA"/>
</dbReference>
<protein>
    <submittedName>
        <fullName evidence="3">J domain-containing protein</fullName>
    </submittedName>
</protein>
<dbReference type="InterPro" id="IPR001623">
    <property type="entry name" value="DnaJ_domain"/>
</dbReference>
<feature type="region of interest" description="Disordered" evidence="1">
    <location>
        <begin position="68"/>
        <end position="102"/>
    </location>
</feature>